<evidence type="ECO:0000313" key="3">
    <source>
        <dbReference type="Proteomes" id="UP000299102"/>
    </source>
</evidence>
<dbReference type="Proteomes" id="UP000299102">
    <property type="component" value="Unassembled WGS sequence"/>
</dbReference>
<evidence type="ECO:0000256" key="1">
    <source>
        <dbReference type="SAM" id="MobiDB-lite"/>
    </source>
</evidence>
<reference evidence="2 3" key="1">
    <citation type="journal article" date="2019" name="Commun. Biol.">
        <title>The bagworm genome reveals a unique fibroin gene that provides high tensile strength.</title>
        <authorList>
            <person name="Kono N."/>
            <person name="Nakamura H."/>
            <person name="Ohtoshi R."/>
            <person name="Tomita M."/>
            <person name="Numata K."/>
            <person name="Arakawa K."/>
        </authorList>
    </citation>
    <scope>NUCLEOTIDE SEQUENCE [LARGE SCALE GENOMIC DNA]</scope>
</reference>
<organism evidence="2 3">
    <name type="scientific">Eumeta variegata</name>
    <name type="common">Bagworm moth</name>
    <name type="synonym">Eumeta japonica</name>
    <dbReference type="NCBI Taxonomy" id="151549"/>
    <lineage>
        <taxon>Eukaryota</taxon>
        <taxon>Metazoa</taxon>
        <taxon>Ecdysozoa</taxon>
        <taxon>Arthropoda</taxon>
        <taxon>Hexapoda</taxon>
        <taxon>Insecta</taxon>
        <taxon>Pterygota</taxon>
        <taxon>Neoptera</taxon>
        <taxon>Endopterygota</taxon>
        <taxon>Lepidoptera</taxon>
        <taxon>Glossata</taxon>
        <taxon>Ditrysia</taxon>
        <taxon>Tineoidea</taxon>
        <taxon>Psychidae</taxon>
        <taxon>Oiketicinae</taxon>
        <taxon>Eumeta</taxon>
    </lineage>
</organism>
<sequence>MSRAPPPRANYTRTIDLSTRLSGQYNLSGTGPPPLAPRLPSEALSPDGSSGCCDECRTTRRKSCTKRYESSTKFWLM</sequence>
<comment type="caution">
    <text evidence="2">The sequence shown here is derived from an EMBL/GenBank/DDBJ whole genome shotgun (WGS) entry which is preliminary data.</text>
</comment>
<evidence type="ECO:0000313" key="2">
    <source>
        <dbReference type="EMBL" id="GBP83763.1"/>
    </source>
</evidence>
<name>A0A4C1Z9E9_EUMVA</name>
<feature type="region of interest" description="Disordered" evidence="1">
    <location>
        <begin position="22"/>
        <end position="56"/>
    </location>
</feature>
<proteinExistence type="predicted"/>
<protein>
    <submittedName>
        <fullName evidence="2">Uncharacterized protein</fullName>
    </submittedName>
</protein>
<accession>A0A4C1Z9E9</accession>
<dbReference type="AlphaFoldDB" id="A0A4C1Z9E9"/>
<keyword evidence="3" id="KW-1185">Reference proteome</keyword>
<dbReference type="EMBL" id="BGZK01001638">
    <property type="protein sequence ID" value="GBP83763.1"/>
    <property type="molecule type" value="Genomic_DNA"/>
</dbReference>
<gene>
    <name evidence="2" type="ORF">EVAR_4257_1</name>
</gene>